<dbReference type="AlphaFoldDB" id="A0A5B7HXA0"/>
<dbReference type="EMBL" id="VSRR010039202">
    <property type="protein sequence ID" value="MPC74573.1"/>
    <property type="molecule type" value="Genomic_DNA"/>
</dbReference>
<keyword evidence="2" id="KW-0472">Membrane</keyword>
<evidence type="ECO:0000313" key="4">
    <source>
        <dbReference type="Proteomes" id="UP000324222"/>
    </source>
</evidence>
<reference evidence="3 4" key="1">
    <citation type="submission" date="2019-05" db="EMBL/GenBank/DDBJ databases">
        <title>Another draft genome of Portunus trituberculatus and its Hox gene families provides insights of decapod evolution.</title>
        <authorList>
            <person name="Jeong J.-H."/>
            <person name="Song I."/>
            <person name="Kim S."/>
            <person name="Choi T."/>
            <person name="Kim D."/>
            <person name="Ryu S."/>
            <person name="Kim W."/>
        </authorList>
    </citation>
    <scope>NUCLEOTIDE SEQUENCE [LARGE SCALE GENOMIC DNA]</scope>
    <source>
        <tissue evidence="3">Muscle</tissue>
    </source>
</reference>
<feature type="transmembrane region" description="Helical" evidence="2">
    <location>
        <begin position="78"/>
        <end position="98"/>
    </location>
</feature>
<comment type="caution">
    <text evidence="3">The sequence shown here is derived from an EMBL/GenBank/DDBJ whole genome shotgun (WGS) entry which is preliminary data.</text>
</comment>
<organism evidence="3 4">
    <name type="scientific">Portunus trituberculatus</name>
    <name type="common">Swimming crab</name>
    <name type="synonym">Neptunus trituberculatus</name>
    <dbReference type="NCBI Taxonomy" id="210409"/>
    <lineage>
        <taxon>Eukaryota</taxon>
        <taxon>Metazoa</taxon>
        <taxon>Ecdysozoa</taxon>
        <taxon>Arthropoda</taxon>
        <taxon>Crustacea</taxon>
        <taxon>Multicrustacea</taxon>
        <taxon>Malacostraca</taxon>
        <taxon>Eumalacostraca</taxon>
        <taxon>Eucarida</taxon>
        <taxon>Decapoda</taxon>
        <taxon>Pleocyemata</taxon>
        <taxon>Brachyura</taxon>
        <taxon>Eubrachyura</taxon>
        <taxon>Portunoidea</taxon>
        <taxon>Portunidae</taxon>
        <taxon>Portuninae</taxon>
        <taxon>Portunus</taxon>
    </lineage>
</organism>
<evidence type="ECO:0000256" key="2">
    <source>
        <dbReference type="SAM" id="Phobius"/>
    </source>
</evidence>
<evidence type="ECO:0000256" key="1">
    <source>
        <dbReference type="SAM" id="MobiDB-lite"/>
    </source>
</evidence>
<feature type="region of interest" description="Disordered" evidence="1">
    <location>
        <begin position="1"/>
        <end position="24"/>
    </location>
</feature>
<name>A0A5B7HXA0_PORTR</name>
<gene>
    <name evidence="3" type="ORF">E2C01_068936</name>
</gene>
<evidence type="ECO:0000313" key="3">
    <source>
        <dbReference type="EMBL" id="MPC74573.1"/>
    </source>
</evidence>
<keyword evidence="2" id="KW-0812">Transmembrane</keyword>
<dbReference type="Proteomes" id="UP000324222">
    <property type="component" value="Unassembled WGS sequence"/>
</dbReference>
<keyword evidence="2" id="KW-1133">Transmembrane helix</keyword>
<keyword evidence="4" id="KW-1185">Reference proteome</keyword>
<protein>
    <submittedName>
        <fullName evidence="3">Uncharacterized protein</fullName>
    </submittedName>
</protein>
<proteinExistence type="predicted"/>
<sequence>MATSYSVFESPGKGTRNPEMSPGSPKVDVPLAFCLCQLGLPEEVYADFHWNDYCFRLCAERITEVILSGMEAYIHYSFLNLNLLILSLTQPLLMLYMIEMLPP</sequence>
<accession>A0A5B7HXA0</accession>